<keyword evidence="7" id="KW-1185">Reference proteome</keyword>
<dbReference type="InterPro" id="IPR020622">
    <property type="entry name" value="Ala_racemase_pyridoxalP-BS"/>
</dbReference>
<keyword evidence="3 4" id="KW-0413">Isomerase</keyword>
<accession>A0ABR9ZQL2</accession>
<evidence type="ECO:0000256" key="4">
    <source>
        <dbReference type="HAMAP-Rule" id="MF_01201"/>
    </source>
</evidence>
<dbReference type="InterPro" id="IPR000821">
    <property type="entry name" value="Ala_racemase"/>
</dbReference>
<dbReference type="InterPro" id="IPR011079">
    <property type="entry name" value="Ala_racemase_C"/>
</dbReference>
<comment type="catalytic activity">
    <reaction evidence="4">
        <text>L-alanine = D-alanine</text>
        <dbReference type="Rhea" id="RHEA:20249"/>
        <dbReference type="ChEBI" id="CHEBI:57416"/>
        <dbReference type="ChEBI" id="CHEBI:57972"/>
        <dbReference type="EC" id="5.1.1.1"/>
    </reaction>
</comment>
<organism evidence="6 7">
    <name type="scientific">Fusibacter ferrireducens</name>
    <dbReference type="NCBI Taxonomy" id="2785058"/>
    <lineage>
        <taxon>Bacteria</taxon>
        <taxon>Bacillati</taxon>
        <taxon>Bacillota</taxon>
        <taxon>Clostridia</taxon>
        <taxon>Eubacteriales</taxon>
        <taxon>Eubacteriales Family XII. Incertae Sedis</taxon>
        <taxon>Fusibacter</taxon>
    </lineage>
</organism>
<dbReference type="EMBL" id="JADKNH010000003">
    <property type="protein sequence ID" value="MBF4692747.1"/>
    <property type="molecule type" value="Genomic_DNA"/>
</dbReference>
<dbReference type="GO" id="GO:0008784">
    <property type="term" value="F:alanine racemase activity"/>
    <property type="evidence" value="ECO:0007669"/>
    <property type="project" value="UniProtKB-EC"/>
</dbReference>
<feature type="binding site" evidence="4">
    <location>
        <position position="147"/>
    </location>
    <ligand>
        <name>substrate</name>
    </ligand>
</feature>
<dbReference type="InterPro" id="IPR009006">
    <property type="entry name" value="Ala_racemase/Decarboxylase_C"/>
</dbReference>
<keyword evidence="2 4" id="KW-0663">Pyridoxal phosphate</keyword>
<dbReference type="NCBIfam" id="TIGR00492">
    <property type="entry name" value="alr"/>
    <property type="match status" value="1"/>
</dbReference>
<feature type="active site" description="Proton acceptor; specific for D-alanine" evidence="4">
    <location>
        <position position="43"/>
    </location>
</feature>
<dbReference type="SUPFAM" id="SSF51419">
    <property type="entry name" value="PLP-binding barrel"/>
    <property type="match status" value="1"/>
</dbReference>
<feature type="active site" description="Proton acceptor; specific for L-alanine" evidence="4">
    <location>
        <position position="271"/>
    </location>
</feature>
<dbReference type="SUPFAM" id="SSF50621">
    <property type="entry name" value="Alanine racemase C-terminal domain-like"/>
    <property type="match status" value="1"/>
</dbReference>
<dbReference type="PANTHER" id="PTHR30511:SF0">
    <property type="entry name" value="ALANINE RACEMASE, CATABOLIC-RELATED"/>
    <property type="match status" value="1"/>
</dbReference>
<name>A0ABR9ZQL2_9FIRM</name>
<dbReference type="Gene3D" id="2.40.37.10">
    <property type="entry name" value="Lyase, Ornithine Decarboxylase, Chain A, domain 1"/>
    <property type="match status" value="1"/>
</dbReference>
<evidence type="ECO:0000256" key="1">
    <source>
        <dbReference type="ARBA" id="ARBA00001933"/>
    </source>
</evidence>
<dbReference type="Pfam" id="PF00842">
    <property type="entry name" value="Ala_racemase_C"/>
    <property type="match status" value="1"/>
</dbReference>
<dbReference type="PROSITE" id="PS00395">
    <property type="entry name" value="ALANINE_RACEMASE"/>
    <property type="match status" value="1"/>
</dbReference>
<dbReference type="HAMAP" id="MF_01201">
    <property type="entry name" value="Ala_racemase"/>
    <property type="match status" value="1"/>
</dbReference>
<gene>
    <name evidence="6" type="primary">alr</name>
    <name evidence="6" type="ORF">ISU02_06435</name>
</gene>
<dbReference type="PANTHER" id="PTHR30511">
    <property type="entry name" value="ALANINE RACEMASE"/>
    <property type="match status" value="1"/>
</dbReference>
<dbReference type="EC" id="5.1.1.1" evidence="4"/>
<evidence type="ECO:0000313" key="7">
    <source>
        <dbReference type="Proteomes" id="UP000614200"/>
    </source>
</evidence>
<evidence type="ECO:0000256" key="2">
    <source>
        <dbReference type="ARBA" id="ARBA00022898"/>
    </source>
</evidence>
<feature type="domain" description="Alanine racemase C-terminal" evidence="5">
    <location>
        <begin position="250"/>
        <end position="375"/>
    </location>
</feature>
<comment type="caution">
    <text evidence="6">The sequence shown here is derived from an EMBL/GenBank/DDBJ whole genome shotgun (WGS) entry which is preliminary data.</text>
</comment>
<evidence type="ECO:0000313" key="6">
    <source>
        <dbReference type="EMBL" id="MBF4692747.1"/>
    </source>
</evidence>
<evidence type="ECO:0000259" key="5">
    <source>
        <dbReference type="SMART" id="SM01005"/>
    </source>
</evidence>
<feature type="modified residue" description="N6-(pyridoxal phosphate)lysine" evidence="4">
    <location>
        <position position="43"/>
    </location>
</feature>
<comment type="cofactor">
    <cofactor evidence="1 4">
        <name>pyridoxal 5'-phosphate</name>
        <dbReference type="ChEBI" id="CHEBI:597326"/>
    </cofactor>
</comment>
<sequence length="388" mass="43312">MHTNSTYDVKGTRAEINLSFLKKNFDEIRKNIRSNVLIAGVVKANAYGHDLHTMSDELIALGCDYLMVANLREALSIRAHIEKSGVKASVPIMVMGVTTQDDFKRAVKADITLTIFTLEDANLLNDAALSLKKTAKVHVKLDTGFNRLGYKDHHLAVEDIQKMIQMQAIMVEGLFTHLALKDRDSDAIQFNRFDHVIHALEAKGIKIPIKHACDSIGTIAYPERQYDLVRMGALLYGYCSRPTPFELIPIMTLKTNISAIKWIEAGEGVSYDYTYMVNERRLIATLPVGYADGVPRALSNQGYVIINGMRAPIVGLMCMDQCMVDITAIPNCKIGSEVILFGSALLPLGVLASLAKTNRNEILSRISMRVPRVYYRDQEICKIVDYLL</sequence>
<dbReference type="InterPro" id="IPR029066">
    <property type="entry name" value="PLP-binding_barrel"/>
</dbReference>
<dbReference type="PRINTS" id="PR00992">
    <property type="entry name" value="ALARACEMASE"/>
</dbReference>
<comment type="similarity">
    <text evidence="4">Belongs to the alanine racemase family.</text>
</comment>
<dbReference type="InterPro" id="IPR001608">
    <property type="entry name" value="Ala_racemase_N"/>
</dbReference>
<reference evidence="6 7" key="1">
    <citation type="submission" date="2020-11" db="EMBL/GenBank/DDBJ databases">
        <title>Fusibacter basophilias sp. nov.</title>
        <authorList>
            <person name="Qiu D."/>
        </authorList>
    </citation>
    <scope>NUCLEOTIDE SEQUENCE [LARGE SCALE GENOMIC DNA]</scope>
    <source>
        <strain evidence="6 7">Q10-2</strain>
    </source>
</reference>
<dbReference type="CDD" id="cd00430">
    <property type="entry name" value="PLPDE_III_AR"/>
    <property type="match status" value="1"/>
</dbReference>
<dbReference type="SMART" id="SM01005">
    <property type="entry name" value="Ala_racemase_C"/>
    <property type="match status" value="1"/>
</dbReference>
<dbReference type="Pfam" id="PF01168">
    <property type="entry name" value="Ala_racemase_N"/>
    <property type="match status" value="1"/>
</dbReference>
<dbReference type="RefSeq" id="WP_194700986.1">
    <property type="nucleotide sequence ID" value="NZ_JADKNH010000003.1"/>
</dbReference>
<evidence type="ECO:0000256" key="3">
    <source>
        <dbReference type="ARBA" id="ARBA00023235"/>
    </source>
</evidence>
<comment type="pathway">
    <text evidence="4">Amino-acid biosynthesis; D-alanine biosynthesis; D-alanine from L-alanine: step 1/1.</text>
</comment>
<dbReference type="Proteomes" id="UP000614200">
    <property type="component" value="Unassembled WGS sequence"/>
</dbReference>
<proteinExistence type="inferred from homology"/>
<comment type="function">
    <text evidence="4">Catalyzes the interconversion of L-alanine and D-alanine. May also act on other amino acids.</text>
</comment>
<feature type="binding site" evidence="4">
    <location>
        <position position="319"/>
    </location>
    <ligand>
        <name>substrate</name>
    </ligand>
</feature>
<protein>
    <recommendedName>
        <fullName evidence="4">Alanine racemase</fullName>
        <ecNumber evidence="4">5.1.1.1</ecNumber>
    </recommendedName>
</protein>
<dbReference type="Gene3D" id="3.20.20.10">
    <property type="entry name" value="Alanine racemase"/>
    <property type="match status" value="1"/>
</dbReference>